<dbReference type="InterPro" id="IPR045851">
    <property type="entry name" value="AMP-bd_C_sf"/>
</dbReference>
<dbReference type="Gene3D" id="3.30.300.30">
    <property type="match status" value="1"/>
</dbReference>
<sequence>MHYKSLFPPLPPIEDQNVHNFIFNSPALQEPEDKVLLIDPFGGKTWKKNEFKERVYDCATAFLTPESQGGFGFAPEGEMVAIMSPNCLEYFTLVHSLFRVAVPFALIPASSTAFELQHLFRTSEATRVFVHPTLLPQVLGVAQATGLPQDRVYVMDGRVEGRRDVASVIKAVRKRGVSRVESRPVSRTTLAYLVFSSGTSGMPKAVMISHRNVVISLVQAAVAADYEGPVPTLEIIPPVTLGFLPFYHTYGLHYVVIRPVAGVIPTVVLPRWNVEAVLDLIPKYRVSILSLTPPAMLQLVNHPRIRHVDLSSIVLTGSGAAHLPPKVGQAFKRLLKNADHVGEGYGMSEVFRIDEDQHFFFVERAKDILKVSGAQVSPTEIEEVLLAHPDKLILDVTVAGVSGGRTVDEKVPRAWIVLSEEGKRKGETEVVQELHTWVQKNLSKYKWLRGGIEVVDEIPKNPTGKVLRRVLQDRHEKELHNQKAEAEPRAKL</sequence>
<dbReference type="Pfam" id="PF00501">
    <property type="entry name" value="AMP-binding"/>
    <property type="match status" value="1"/>
</dbReference>
<feature type="domain" description="AMP-dependent synthetase/ligase" evidence="3">
    <location>
        <begin position="29"/>
        <end position="350"/>
    </location>
</feature>
<dbReference type="HOGENOM" id="CLU_000022_59_2_1"/>
<comment type="caution">
    <text evidence="5">The sequence shown here is derived from an EMBL/GenBank/DDBJ whole genome shotgun (WGS) entry which is preliminary data.</text>
</comment>
<name>A0A060SUF4_PYCCI</name>
<evidence type="ECO:0000313" key="5">
    <source>
        <dbReference type="EMBL" id="CDO76103.1"/>
    </source>
</evidence>
<dbReference type="PANTHER" id="PTHR24096">
    <property type="entry name" value="LONG-CHAIN-FATTY-ACID--COA LIGASE"/>
    <property type="match status" value="1"/>
</dbReference>
<dbReference type="Gene3D" id="3.40.50.980">
    <property type="match status" value="2"/>
</dbReference>
<dbReference type="AlphaFoldDB" id="A0A060SUF4"/>
<proteinExistence type="inferred from homology"/>
<protein>
    <recommendedName>
        <fullName evidence="7">AMP-dependent synthetase/ligase domain-containing protein</fullName>
    </recommendedName>
</protein>
<dbReference type="Pfam" id="PF13193">
    <property type="entry name" value="AMP-binding_C"/>
    <property type="match status" value="1"/>
</dbReference>
<dbReference type="InterPro" id="IPR020845">
    <property type="entry name" value="AMP-binding_CS"/>
</dbReference>
<reference evidence="5" key="1">
    <citation type="submission" date="2014-01" db="EMBL/GenBank/DDBJ databases">
        <title>The genome of the white-rot fungus Pycnoporus cinnabarinus: a basidiomycete model with a versatile arsenal for lignocellulosic biomass breakdown.</title>
        <authorList>
            <person name="Levasseur A."/>
            <person name="Lomascolo A."/>
            <person name="Ruiz-Duenas F.J."/>
            <person name="Uzan E."/>
            <person name="Piumi F."/>
            <person name="Kues U."/>
            <person name="Ram A.F.J."/>
            <person name="Murat C."/>
            <person name="Haon M."/>
            <person name="Benoit I."/>
            <person name="Arfi Y."/>
            <person name="Chevret D."/>
            <person name="Drula E."/>
            <person name="Kwon M.J."/>
            <person name="Gouret P."/>
            <person name="Lesage-Meessen L."/>
            <person name="Lombard V."/>
            <person name="Mariette J."/>
            <person name="Noirot C."/>
            <person name="Park J."/>
            <person name="Patyshakuliyeva A."/>
            <person name="Wieneger R.A.B."/>
            <person name="Wosten H.A.B."/>
            <person name="Martin F."/>
            <person name="Coutinho P.M."/>
            <person name="de Vries R."/>
            <person name="Martinez A.T."/>
            <person name="Klopp C."/>
            <person name="Pontarotti P."/>
            <person name="Henrissat B."/>
            <person name="Record E."/>
        </authorList>
    </citation>
    <scope>NUCLEOTIDE SEQUENCE [LARGE SCALE GENOMIC DNA]</scope>
    <source>
        <strain evidence="5">BRFM137</strain>
    </source>
</reference>
<accession>A0A060SUF4</accession>
<evidence type="ECO:0000256" key="1">
    <source>
        <dbReference type="ARBA" id="ARBA00006432"/>
    </source>
</evidence>
<dbReference type="EMBL" id="CCBP010000336">
    <property type="protein sequence ID" value="CDO76103.1"/>
    <property type="molecule type" value="Genomic_DNA"/>
</dbReference>
<dbReference type="OrthoDB" id="1898221at2759"/>
<dbReference type="InterPro" id="IPR000873">
    <property type="entry name" value="AMP-dep_synth/lig_dom"/>
</dbReference>
<gene>
    <name evidence="5" type="ORF">BN946_scf184649.g29</name>
</gene>
<evidence type="ECO:0008006" key="7">
    <source>
        <dbReference type="Google" id="ProtNLM"/>
    </source>
</evidence>
<dbReference type="OMA" id="HELCFPP"/>
<dbReference type="Proteomes" id="UP000029665">
    <property type="component" value="Unassembled WGS sequence"/>
</dbReference>
<organism evidence="5 6">
    <name type="scientific">Pycnoporus cinnabarinus</name>
    <name type="common">Cinnabar-red polypore</name>
    <name type="synonym">Trametes cinnabarina</name>
    <dbReference type="NCBI Taxonomy" id="5643"/>
    <lineage>
        <taxon>Eukaryota</taxon>
        <taxon>Fungi</taxon>
        <taxon>Dikarya</taxon>
        <taxon>Basidiomycota</taxon>
        <taxon>Agaricomycotina</taxon>
        <taxon>Agaricomycetes</taxon>
        <taxon>Polyporales</taxon>
        <taxon>Polyporaceae</taxon>
        <taxon>Trametes</taxon>
    </lineage>
</organism>
<dbReference type="STRING" id="5643.A0A060SUF4"/>
<dbReference type="InterPro" id="IPR025110">
    <property type="entry name" value="AMP-bd_C"/>
</dbReference>
<feature type="domain" description="AMP-binding enzyme C-terminal" evidence="4">
    <location>
        <begin position="380"/>
        <end position="465"/>
    </location>
</feature>
<dbReference type="GO" id="GO:0016405">
    <property type="term" value="F:CoA-ligase activity"/>
    <property type="evidence" value="ECO:0007669"/>
    <property type="project" value="TreeGrafter"/>
</dbReference>
<dbReference type="PANTHER" id="PTHR24096:SF149">
    <property type="entry name" value="AMP-BINDING DOMAIN-CONTAINING PROTEIN-RELATED"/>
    <property type="match status" value="1"/>
</dbReference>
<dbReference type="PROSITE" id="PS00455">
    <property type="entry name" value="AMP_BINDING"/>
    <property type="match status" value="1"/>
</dbReference>
<keyword evidence="6" id="KW-1185">Reference proteome</keyword>
<dbReference type="SUPFAM" id="SSF56801">
    <property type="entry name" value="Acetyl-CoA synthetase-like"/>
    <property type="match status" value="1"/>
</dbReference>
<evidence type="ECO:0000256" key="2">
    <source>
        <dbReference type="ARBA" id="ARBA00022598"/>
    </source>
</evidence>
<evidence type="ECO:0000259" key="3">
    <source>
        <dbReference type="Pfam" id="PF00501"/>
    </source>
</evidence>
<evidence type="ECO:0000259" key="4">
    <source>
        <dbReference type="Pfam" id="PF13193"/>
    </source>
</evidence>
<evidence type="ECO:0000313" key="6">
    <source>
        <dbReference type="Proteomes" id="UP000029665"/>
    </source>
</evidence>
<comment type="similarity">
    <text evidence="1">Belongs to the ATP-dependent AMP-binding enzyme family.</text>
</comment>
<keyword evidence="2" id="KW-0436">Ligase</keyword>